<organism evidence="3 4">
    <name type="scientific">Puccinia sorghi</name>
    <dbReference type="NCBI Taxonomy" id="27349"/>
    <lineage>
        <taxon>Eukaryota</taxon>
        <taxon>Fungi</taxon>
        <taxon>Dikarya</taxon>
        <taxon>Basidiomycota</taxon>
        <taxon>Pucciniomycotina</taxon>
        <taxon>Pucciniomycetes</taxon>
        <taxon>Pucciniales</taxon>
        <taxon>Pucciniaceae</taxon>
        <taxon>Puccinia</taxon>
    </lineage>
</organism>
<sequence>MRFRPAEAAPPHKSLRRAACRRAPPTSDKEGLHQVRPAAFGPPESLRSPSTLSYSTLNGSHFHQKIDQGRLPQLVRHQNAQPETSHADFQPQELSDLQDGGCPVGCSLVQADDETKLLRSLFDSIATKLHSSSSGRLKLLAHRKRSTRTRNFCSVSDSLVFIDLSCFSSPQYPIEAPEVVFVVSPTNPPGQPEQQAQEATWAAPEHPHVYVGTSFNTTSRSNGHICASILSTGWSPVLNCAAICLTIQSMLASCKKKERPIDNDRYVRNAPISPKASHPSSNTRWHFDDDTV</sequence>
<protein>
    <submittedName>
        <fullName evidence="3">Ubiquitin-conjugating enzyme E2 W</fullName>
    </submittedName>
</protein>
<feature type="domain" description="UBC core" evidence="2">
    <location>
        <begin position="105"/>
        <end position="292"/>
    </location>
</feature>
<dbReference type="Pfam" id="PF00179">
    <property type="entry name" value="UQ_con"/>
    <property type="match status" value="1"/>
</dbReference>
<evidence type="ECO:0000259" key="2">
    <source>
        <dbReference type="PROSITE" id="PS50127"/>
    </source>
</evidence>
<dbReference type="Gene3D" id="3.10.110.10">
    <property type="entry name" value="Ubiquitin Conjugating Enzyme"/>
    <property type="match status" value="1"/>
</dbReference>
<accession>A0A0L6VBZ3</accession>
<reference evidence="3 4" key="1">
    <citation type="submission" date="2015-08" db="EMBL/GenBank/DDBJ databases">
        <title>Next Generation Sequencing and Analysis of the Genome of Puccinia sorghi L Schw, the Causal Agent of Maize Common Rust.</title>
        <authorList>
            <person name="Rochi L."/>
            <person name="Burguener G."/>
            <person name="Darino M."/>
            <person name="Turjanski A."/>
            <person name="Kreff E."/>
            <person name="Dieguez M.J."/>
            <person name="Sacco F."/>
        </authorList>
    </citation>
    <scope>NUCLEOTIDE SEQUENCE [LARGE SCALE GENOMIC DNA]</scope>
    <source>
        <strain evidence="3 4">RO10H11247</strain>
    </source>
</reference>
<dbReference type="OrthoDB" id="406833at2759"/>
<dbReference type="VEuPathDB" id="FungiDB:VP01_2108g2"/>
<evidence type="ECO:0000256" key="1">
    <source>
        <dbReference type="SAM" id="MobiDB-lite"/>
    </source>
</evidence>
<dbReference type="PROSITE" id="PS50127">
    <property type="entry name" value="UBC_2"/>
    <property type="match status" value="1"/>
</dbReference>
<dbReference type="EMBL" id="LAVV01006957">
    <property type="protein sequence ID" value="KNZ57650.1"/>
    <property type="molecule type" value="Genomic_DNA"/>
</dbReference>
<dbReference type="AlphaFoldDB" id="A0A0L6VBZ3"/>
<dbReference type="InterPro" id="IPR000608">
    <property type="entry name" value="UBC"/>
</dbReference>
<feature type="region of interest" description="Disordered" evidence="1">
    <location>
        <begin position="1"/>
        <end position="53"/>
    </location>
</feature>
<feature type="region of interest" description="Disordered" evidence="1">
    <location>
        <begin position="265"/>
        <end position="292"/>
    </location>
</feature>
<comment type="caution">
    <text evidence="3">The sequence shown here is derived from an EMBL/GenBank/DDBJ whole genome shotgun (WGS) entry which is preliminary data.</text>
</comment>
<dbReference type="STRING" id="27349.A0A0L6VBZ3"/>
<evidence type="ECO:0000313" key="3">
    <source>
        <dbReference type="EMBL" id="KNZ57650.1"/>
    </source>
</evidence>
<gene>
    <name evidence="3" type="ORF">VP01_2108g2</name>
</gene>
<proteinExistence type="predicted"/>
<evidence type="ECO:0000313" key="4">
    <source>
        <dbReference type="Proteomes" id="UP000037035"/>
    </source>
</evidence>
<name>A0A0L6VBZ3_9BASI</name>
<dbReference type="SUPFAM" id="SSF54495">
    <property type="entry name" value="UBC-like"/>
    <property type="match status" value="1"/>
</dbReference>
<keyword evidence="4" id="KW-1185">Reference proteome</keyword>
<dbReference type="Proteomes" id="UP000037035">
    <property type="component" value="Unassembled WGS sequence"/>
</dbReference>
<dbReference type="InterPro" id="IPR016135">
    <property type="entry name" value="UBQ-conjugating_enzyme/RWD"/>
</dbReference>